<dbReference type="EMBL" id="JMCC02000040">
    <property type="protein sequence ID" value="KIG16263.1"/>
    <property type="molecule type" value="Genomic_DNA"/>
</dbReference>
<comment type="caution">
    <text evidence="2">The sequence shown here is derived from an EMBL/GenBank/DDBJ whole genome shotgun (WGS) entry which is preliminary data.</text>
</comment>
<evidence type="ECO:0000313" key="2">
    <source>
        <dbReference type="EMBL" id="KIG16263.1"/>
    </source>
</evidence>
<accession>A0A0C1ZYH4</accession>
<feature type="region of interest" description="Disordered" evidence="1">
    <location>
        <begin position="87"/>
        <end position="111"/>
    </location>
</feature>
<proteinExistence type="predicted"/>
<gene>
    <name evidence="2" type="ORF">DB30_04723</name>
</gene>
<feature type="compositionally biased region" description="Polar residues" evidence="1">
    <location>
        <begin position="87"/>
        <end position="96"/>
    </location>
</feature>
<protein>
    <submittedName>
        <fullName evidence="2">Uncharacterized protein</fullName>
    </submittedName>
</protein>
<organism evidence="2 3">
    <name type="scientific">Enhygromyxa salina</name>
    <dbReference type="NCBI Taxonomy" id="215803"/>
    <lineage>
        <taxon>Bacteria</taxon>
        <taxon>Pseudomonadati</taxon>
        <taxon>Myxococcota</taxon>
        <taxon>Polyangia</taxon>
        <taxon>Nannocystales</taxon>
        <taxon>Nannocystaceae</taxon>
        <taxon>Enhygromyxa</taxon>
    </lineage>
</organism>
<reference evidence="2 3" key="1">
    <citation type="submission" date="2014-12" db="EMBL/GenBank/DDBJ databases">
        <title>Genome assembly of Enhygromyxa salina DSM 15201.</title>
        <authorList>
            <person name="Sharma G."/>
            <person name="Subramanian S."/>
        </authorList>
    </citation>
    <scope>NUCLEOTIDE SEQUENCE [LARGE SCALE GENOMIC DNA]</scope>
    <source>
        <strain evidence="2 3">DSM 15201</strain>
    </source>
</reference>
<name>A0A0C1ZYH4_9BACT</name>
<dbReference type="RefSeq" id="WP_052549931.1">
    <property type="nucleotide sequence ID" value="NZ_JMCC02000040.1"/>
</dbReference>
<sequence length="111" mass="11659">MTYNFTDNPTPILNSIVDATGAVGLKEGSPQGDLITPNFTGSSVSVSIQPPEGWSLDDVVWTTGGTGTFGLPEPGQEHSHEFRYTVSQNGTSQTHAGSFKIKKDGTAPPPP</sequence>
<evidence type="ECO:0000313" key="3">
    <source>
        <dbReference type="Proteomes" id="UP000031599"/>
    </source>
</evidence>
<evidence type="ECO:0000256" key="1">
    <source>
        <dbReference type="SAM" id="MobiDB-lite"/>
    </source>
</evidence>
<dbReference type="Proteomes" id="UP000031599">
    <property type="component" value="Unassembled WGS sequence"/>
</dbReference>
<dbReference type="AlphaFoldDB" id="A0A0C1ZYH4"/>